<dbReference type="EMBL" id="JANPWB010000002">
    <property type="protein sequence ID" value="KAJ1210776.1"/>
    <property type="molecule type" value="Genomic_DNA"/>
</dbReference>
<dbReference type="AlphaFoldDB" id="A0AAV7WDJ0"/>
<comment type="caution">
    <text evidence="2">The sequence shown here is derived from an EMBL/GenBank/DDBJ whole genome shotgun (WGS) entry which is preliminary data.</text>
</comment>
<accession>A0AAV7WDJ0</accession>
<dbReference type="Proteomes" id="UP001066276">
    <property type="component" value="Chromosome 1_2"/>
</dbReference>
<protein>
    <submittedName>
        <fullName evidence="2">Uncharacterized protein</fullName>
    </submittedName>
</protein>
<feature type="compositionally biased region" description="Pro residues" evidence="1">
    <location>
        <begin position="124"/>
        <end position="134"/>
    </location>
</feature>
<feature type="compositionally biased region" description="Polar residues" evidence="1">
    <location>
        <begin position="111"/>
        <end position="121"/>
    </location>
</feature>
<evidence type="ECO:0000256" key="1">
    <source>
        <dbReference type="SAM" id="MobiDB-lite"/>
    </source>
</evidence>
<name>A0AAV7WDJ0_PLEWA</name>
<evidence type="ECO:0000313" key="3">
    <source>
        <dbReference type="Proteomes" id="UP001066276"/>
    </source>
</evidence>
<sequence>MPPTPTYKSLNFSLQCLKGAGWRLQRQCLKKEEGPVEDRHFNGCYSAGPQDGIASPLHEVGSDPQQEMPVVDRGSLHHRLGHPETQLRDGALLPLKGIALHHLIQRLPGSARSSAGTSRDSPGSPIPLRKPLPPLERLEQTSLGRRVSPQHHPPKERLCMLPLRI</sequence>
<keyword evidence="3" id="KW-1185">Reference proteome</keyword>
<reference evidence="2" key="1">
    <citation type="journal article" date="2022" name="bioRxiv">
        <title>Sequencing and chromosome-scale assembly of the giantPleurodeles waltlgenome.</title>
        <authorList>
            <person name="Brown T."/>
            <person name="Elewa A."/>
            <person name="Iarovenko S."/>
            <person name="Subramanian E."/>
            <person name="Araus A.J."/>
            <person name="Petzold A."/>
            <person name="Susuki M."/>
            <person name="Suzuki K.-i.T."/>
            <person name="Hayashi T."/>
            <person name="Toyoda A."/>
            <person name="Oliveira C."/>
            <person name="Osipova E."/>
            <person name="Leigh N.D."/>
            <person name="Simon A."/>
            <person name="Yun M.H."/>
        </authorList>
    </citation>
    <scope>NUCLEOTIDE SEQUENCE</scope>
    <source>
        <strain evidence="2">20211129_DDA</strain>
        <tissue evidence="2">Liver</tissue>
    </source>
</reference>
<feature type="region of interest" description="Disordered" evidence="1">
    <location>
        <begin position="109"/>
        <end position="165"/>
    </location>
</feature>
<evidence type="ECO:0000313" key="2">
    <source>
        <dbReference type="EMBL" id="KAJ1210776.1"/>
    </source>
</evidence>
<feature type="region of interest" description="Disordered" evidence="1">
    <location>
        <begin position="50"/>
        <end position="69"/>
    </location>
</feature>
<proteinExistence type="predicted"/>
<organism evidence="2 3">
    <name type="scientific">Pleurodeles waltl</name>
    <name type="common">Iberian ribbed newt</name>
    <dbReference type="NCBI Taxonomy" id="8319"/>
    <lineage>
        <taxon>Eukaryota</taxon>
        <taxon>Metazoa</taxon>
        <taxon>Chordata</taxon>
        <taxon>Craniata</taxon>
        <taxon>Vertebrata</taxon>
        <taxon>Euteleostomi</taxon>
        <taxon>Amphibia</taxon>
        <taxon>Batrachia</taxon>
        <taxon>Caudata</taxon>
        <taxon>Salamandroidea</taxon>
        <taxon>Salamandridae</taxon>
        <taxon>Pleurodelinae</taxon>
        <taxon>Pleurodeles</taxon>
    </lineage>
</organism>
<gene>
    <name evidence="2" type="ORF">NDU88_006138</name>
</gene>